<sequence length="181" mass="20187">MPLIALGIPGDTTAAILLGALMVHGIQPGPTFFQSDPVSVYAIFATLIVCDIAYYFVGKLLVKGVTKISSFDNRLLVPYVLMFCVLGTYAINSSIFDVYVMFAFGLLGFVMKKFSFSTPAFVIAYVLGYLLETNLRQTLRLSDGRFWIFLKDPLCAALFALAIFVLYWFARKNKKKKQCSL</sequence>
<organism evidence="3">
    <name type="scientific">bioreactor metagenome</name>
    <dbReference type="NCBI Taxonomy" id="1076179"/>
    <lineage>
        <taxon>unclassified sequences</taxon>
        <taxon>metagenomes</taxon>
        <taxon>ecological metagenomes</taxon>
    </lineage>
</organism>
<evidence type="ECO:0000259" key="2">
    <source>
        <dbReference type="Pfam" id="PF01970"/>
    </source>
</evidence>
<keyword evidence="1" id="KW-0812">Transmembrane</keyword>
<keyword evidence="1" id="KW-1133">Transmembrane helix</keyword>
<feature type="transmembrane region" description="Helical" evidence="1">
    <location>
        <begin position="77"/>
        <end position="102"/>
    </location>
</feature>
<proteinExistence type="predicted"/>
<dbReference type="AlphaFoldDB" id="A0A645GFT8"/>
<comment type="caution">
    <text evidence="3">The sequence shown here is derived from an EMBL/GenBank/DDBJ whole genome shotgun (WGS) entry which is preliminary data.</text>
</comment>
<dbReference type="Pfam" id="PF01970">
    <property type="entry name" value="TctA"/>
    <property type="match status" value="1"/>
</dbReference>
<feature type="transmembrane region" description="Helical" evidence="1">
    <location>
        <begin position="114"/>
        <end position="131"/>
    </location>
</feature>
<evidence type="ECO:0000313" key="3">
    <source>
        <dbReference type="EMBL" id="MPN25801.1"/>
    </source>
</evidence>
<gene>
    <name evidence="3" type="ORF">SDC9_173217</name>
</gene>
<feature type="transmembrane region" description="Helical" evidence="1">
    <location>
        <begin position="6"/>
        <end position="26"/>
    </location>
</feature>
<accession>A0A645GFT8</accession>
<keyword evidence="1" id="KW-0472">Membrane</keyword>
<dbReference type="PANTHER" id="PTHR35342">
    <property type="entry name" value="TRICARBOXYLIC TRANSPORT PROTEIN"/>
    <property type="match status" value="1"/>
</dbReference>
<feature type="transmembrane region" description="Helical" evidence="1">
    <location>
        <begin position="38"/>
        <end position="57"/>
    </location>
</feature>
<dbReference type="EMBL" id="VSSQ01075105">
    <property type="protein sequence ID" value="MPN25801.1"/>
    <property type="molecule type" value="Genomic_DNA"/>
</dbReference>
<dbReference type="InterPro" id="IPR002823">
    <property type="entry name" value="DUF112_TM"/>
</dbReference>
<name>A0A645GFT8_9ZZZZ</name>
<reference evidence="3" key="1">
    <citation type="submission" date="2019-08" db="EMBL/GenBank/DDBJ databases">
        <authorList>
            <person name="Kucharzyk K."/>
            <person name="Murdoch R.W."/>
            <person name="Higgins S."/>
            <person name="Loffler F."/>
        </authorList>
    </citation>
    <scope>NUCLEOTIDE SEQUENCE</scope>
</reference>
<protein>
    <recommendedName>
        <fullName evidence="2">DUF112 domain-containing protein</fullName>
    </recommendedName>
</protein>
<feature type="domain" description="DUF112" evidence="2">
    <location>
        <begin position="1"/>
        <end position="122"/>
    </location>
</feature>
<feature type="transmembrane region" description="Helical" evidence="1">
    <location>
        <begin position="146"/>
        <end position="170"/>
    </location>
</feature>
<evidence type="ECO:0000256" key="1">
    <source>
        <dbReference type="SAM" id="Phobius"/>
    </source>
</evidence>
<dbReference type="PANTHER" id="PTHR35342:SF5">
    <property type="entry name" value="TRICARBOXYLIC TRANSPORT PROTEIN"/>
    <property type="match status" value="1"/>
</dbReference>